<comment type="caution">
    <text evidence="3">The sequence shown here is derived from an EMBL/GenBank/DDBJ whole genome shotgun (WGS) entry which is preliminary data.</text>
</comment>
<reference evidence="3 4" key="1">
    <citation type="submission" date="2018-01" db="EMBL/GenBank/DDBJ databases">
        <title>Genomic Encyclopedia of Type Strains, Phase I: the one thousand microbial genomes (KMG-I) project.</title>
        <authorList>
            <person name="Goeker M."/>
        </authorList>
    </citation>
    <scope>NUCLEOTIDE SEQUENCE [LARGE SCALE GENOMIC DNA]</scope>
    <source>
        <strain evidence="3 4">DSM 17960</strain>
    </source>
</reference>
<gene>
    <name evidence="3" type="ORF">Q361_101267</name>
</gene>
<dbReference type="RefSeq" id="WP_103724901.1">
    <property type="nucleotide sequence ID" value="NZ_PQNY01000001.1"/>
</dbReference>
<dbReference type="AlphaFoldDB" id="A0A2S4NBS7"/>
<dbReference type="EMBL" id="PQNY01000001">
    <property type="protein sequence ID" value="POS03159.1"/>
    <property type="molecule type" value="Genomic_DNA"/>
</dbReference>
<accession>A0A2S4NBS7</accession>
<dbReference type="InterPro" id="IPR006660">
    <property type="entry name" value="Arsenate_reductase-like"/>
</dbReference>
<protein>
    <submittedName>
        <fullName evidence="3">Arsenate reductase</fullName>
    </submittedName>
</protein>
<evidence type="ECO:0000313" key="3">
    <source>
        <dbReference type="EMBL" id="POS03159.1"/>
    </source>
</evidence>
<dbReference type="SUPFAM" id="SSF52833">
    <property type="entry name" value="Thioredoxin-like"/>
    <property type="match status" value="1"/>
</dbReference>
<organism evidence="3 4">
    <name type="scientific">Flavobacterium croceum DSM 17960</name>
    <dbReference type="NCBI Taxonomy" id="1121886"/>
    <lineage>
        <taxon>Bacteria</taxon>
        <taxon>Pseudomonadati</taxon>
        <taxon>Bacteroidota</taxon>
        <taxon>Flavobacteriia</taxon>
        <taxon>Flavobacteriales</taxon>
        <taxon>Flavobacteriaceae</taxon>
        <taxon>Flavobacterium</taxon>
    </lineage>
</organism>
<dbReference type="InterPro" id="IPR036249">
    <property type="entry name" value="Thioredoxin-like_sf"/>
</dbReference>
<dbReference type="OrthoDB" id="1120494at2"/>
<dbReference type="PANTHER" id="PTHR30041:SF8">
    <property type="entry name" value="PROTEIN YFFB"/>
    <property type="match status" value="1"/>
</dbReference>
<dbReference type="Proteomes" id="UP000237056">
    <property type="component" value="Unassembled WGS sequence"/>
</dbReference>
<dbReference type="Gene3D" id="3.40.30.10">
    <property type="entry name" value="Glutaredoxin"/>
    <property type="match status" value="1"/>
</dbReference>
<sequence>MRKIYYLKTCDTCKKIIKSLPNTTGFVFQDVKEQPITASQLQEMRDLAGSYEVLFSKRAKLYKEMGLKDEKLTEDDFKRYILEHYTFLSRPVVLIDNHIFVGNSPKNTTKLIDFLTHE</sequence>
<comment type="similarity">
    <text evidence="1 2">Belongs to the ArsC family.</text>
</comment>
<dbReference type="PROSITE" id="PS51353">
    <property type="entry name" value="ARSC"/>
    <property type="match status" value="1"/>
</dbReference>
<proteinExistence type="inferred from homology"/>
<keyword evidence="4" id="KW-1185">Reference proteome</keyword>
<dbReference type="Pfam" id="PF03960">
    <property type="entry name" value="ArsC"/>
    <property type="match status" value="1"/>
</dbReference>
<evidence type="ECO:0000256" key="2">
    <source>
        <dbReference type="PROSITE-ProRule" id="PRU01282"/>
    </source>
</evidence>
<name>A0A2S4NBS7_9FLAO</name>
<dbReference type="PANTHER" id="PTHR30041">
    <property type="entry name" value="ARSENATE REDUCTASE"/>
    <property type="match status" value="1"/>
</dbReference>
<evidence type="ECO:0000256" key="1">
    <source>
        <dbReference type="ARBA" id="ARBA00007198"/>
    </source>
</evidence>
<evidence type="ECO:0000313" key="4">
    <source>
        <dbReference type="Proteomes" id="UP000237056"/>
    </source>
</evidence>